<evidence type="ECO:0000313" key="4">
    <source>
        <dbReference type="Proteomes" id="UP000644167"/>
    </source>
</evidence>
<evidence type="ECO:0000313" key="3">
    <source>
        <dbReference type="EMBL" id="QRV24695.1"/>
    </source>
</evidence>
<feature type="chain" id="PRO_5046484232" evidence="2">
    <location>
        <begin position="22"/>
        <end position="74"/>
    </location>
</feature>
<name>A0ABX7IQS3_9GAMM</name>
<evidence type="ECO:0000256" key="1">
    <source>
        <dbReference type="SAM" id="Phobius"/>
    </source>
</evidence>
<keyword evidence="4" id="KW-1185">Reference proteome</keyword>
<keyword evidence="1" id="KW-1133">Transmembrane helix</keyword>
<dbReference type="Proteomes" id="UP000644167">
    <property type="component" value="Chromosome"/>
</dbReference>
<gene>
    <name evidence="3" type="ORF">JSY38_03935</name>
</gene>
<keyword evidence="2" id="KW-0732">Signal</keyword>
<dbReference type="EMBL" id="CP070273">
    <property type="protein sequence ID" value="QRV24695.1"/>
    <property type="molecule type" value="Genomic_DNA"/>
</dbReference>
<keyword evidence="1" id="KW-0472">Membrane</keyword>
<protein>
    <submittedName>
        <fullName evidence="3">Uncharacterized protein</fullName>
    </submittedName>
</protein>
<organism evidence="3 4">
    <name type="scientific">Marinomonas foliarum</name>
    <dbReference type="NCBI Taxonomy" id="491950"/>
    <lineage>
        <taxon>Bacteria</taxon>
        <taxon>Pseudomonadati</taxon>
        <taxon>Pseudomonadota</taxon>
        <taxon>Gammaproteobacteria</taxon>
        <taxon>Oceanospirillales</taxon>
        <taxon>Oceanospirillaceae</taxon>
        <taxon>Marinomonas</taxon>
    </lineage>
</organism>
<sequence>MPLAIKLQLLAGMMLSSYLQASSGQVDSAWGVNGLLHLLAVGSGLFAIVGSLVYKQWIRHRKTRQQEEGEHHDA</sequence>
<reference evidence="3 4" key="1">
    <citation type="submission" date="2021-02" db="EMBL/GenBank/DDBJ databases">
        <title>The genome of Marinomonas foliarum JZW.</title>
        <authorList>
            <person name="Sun M."/>
        </authorList>
    </citation>
    <scope>NUCLEOTIDE SEQUENCE [LARGE SCALE GENOMIC DNA]</scope>
    <source>
        <strain evidence="3 4">JZW</strain>
    </source>
</reference>
<feature type="signal peptide" evidence="2">
    <location>
        <begin position="1"/>
        <end position="21"/>
    </location>
</feature>
<accession>A0ABX7IQS3</accession>
<evidence type="ECO:0000256" key="2">
    <source>
        <dbReference type="SAM" id="SignalP"/>
    </source>
</evidence>
<keyword evidence="1" id="KW-0812">Transmembrane</keyword>
<dbReference type="RefSeq" id="WP_205115381.1">
    <property type="nucleotide sequence ID" value="NZ_CP070273.1"/>
</dbReference>
<feature type="transmembrane region" description="Helical" evidence="1">
    <location>
        <begin position="34"/>
        <end position="54"/>
    </location>
</feature>
<proteinExistence type="predicted"/>